<comment type="caution">
    <text evidence="3">The sequence shown here is derived from an EMBL/GenBank/DDBJ whole genome shotgun (WGS) entry which is preliminary data.</text>
</comment>
<gene>
    <name evidence="3" type="primary">pyrC2</name>
    <name evidence="3" type="ORF">GCM10007962_06960</name>
</gene>
<dbReference type="InterPro" id="IPR050138">
    <property type="entry name" value="DHOase/Allantoinase_Hydrolase"/>
</dbReference>
<dbReference type="RefSeq" id="WP_188650086.1">
    <property type="nucleotide sequence ID" value="NZ_BMNR01000002.1"/>
</dbReference>
<dbReference type="CDD" id="cd01317">
    <property type="entry name" value="DHOase_IIa"/>
    <property type="match status" value="1"/>
</dbReference>
<evidence type="ECO:0000313" key="3">
    <source>
        <dbReference type="EMBL" id="GGK15351.1"/>
    </source>
</evidence>
<dbReference type="GO" id="GO:0006145">
    <property type="term" value="P:purine nucleobase catabolic process"/>
    <property type="evidence" value="ECO:0007669"/>
    <property type="project" value="TreeGrafter"/>
</dbReference>
<dbReference type="InterPro" id="IPR024403">
    <property type="entry name" value="DHOase_cat"/>
</dbReference>
<dbReference type="AlphaFoldDB" id="A0A8J3BMZ9"/>
<dbReference type="SUPFAM" id="SSF51556">
    <property type="entry name" value="Metallo-dependent hydrolases"/>
    <property type="match status" value="1"/>
</dbReference>
<reference evidence="3" key="1">
    <citation type="journal article" date="2014" name="Int. J. Syst. Evol. Microbiol.">
        <title>Complete genome sequence of Corynebacterium casei LMG S-19264T (=DSM 44701T), isolated from a smear-ripened cheese.</title>
        <authorList>
            <consortium name="US DOE Joint Genome Institute (JGI-PGF)"/>
            <person name="Walter F."/>
            <person name="Albersmeier A."/>
            <person name="Kalinowski J."/>
            <person name="Ruckert C."/>
        </authorList>
    </citation>
    <scope>NUCLEOTIDE SEQUENCE</scope>
    <source>
        <strain evidence="3">JCM 12862</strain>
    </source>
</reference>
<dbReference type="GO" id="GO:0004038">
    <property type="term" value="F:allantoinase activity"/>
    <property type="evidence" value="ECO:0007669"/>
    <property type="project" value="TreeGrafter"/>
</dbReference>
<dbReference type="Proteomes" id="UP000612329">
    <property type="component" value="Unassembled WGS sequence"/>
</dbReference>
<reference evidence="3" key="2">
    <citation type="submission" date="2020-09" db="EMBL/GenBank/DDBJ databases">
        <authorList>
            <person name="Sun Q."/>
            <person name="Ohkuma M."/>
        </authorList>
    </citation>
    <scope>NUCLEOTIDE SEQUENCE</scope>
    <source>
        <strain evidence="3">JCM 12862</strain>
    </source>
</reference>
<evidence type="ECO:0000259" key="2">
    <source>
        <dbReference type="Pfam" id="PF12890"/>
    </source>
</evidence>
<dbReference type="Gene3D" id="3.20.20.140">
    <property type="entry name" value="Metal-dependent hydrolases"/>
    <property type="match status" value="1"/>
</dbReference>
<dbReference type="InterPro" id="IPR004722">
    <property type="entry name" value="DHOase"/>
</dbReference>
<name>A0A8J3BMZ9_9FLAO</name>
<dbReference type="GO" id="GO:0006221">
    <property type="term" value="P:pyrimidine nucleotide biosynthetic process"/>
    <property type="evidence" value="ECO:0007669"/>
    <property type="project" value="UniProtKB-KW"/>
</dbReference>
<feature type="domain" description="Dihydroorotase catalytic" evidence="2">
    <location>
        <begin position="57"/>
        <end position="236"/>
    </location>
</feature>
<dbReference type="InterPro" id="IPR011059">
    <property type="entry name" value="Metal-dep_hydrolase_composite"/>
</dbReference>
<evidence type="ECO:0000256" key="1">
    <source>
        <dbReference type="ARBA" id="ARBA00022975"/>
    </source>
</evidence>
<keyword evidence="1" id="KW-0665">Pyrimidine biosynthesis</keyword>
<dbReference type="InterPro" id="IPR032466">
    <property type="entry name" value="Metal_Hydrolase"/>
</dbReference>
<protein>
    <submittedName>
        <fullName evidence="3">Dihydroorotase</fullName>
    </submittedName>
</protein>
<dbReference type="EMBL" id="BMNR01000002">
    <property type="protein sequence ID" value="GGK15351.1"/>
    <property type="molecule type" value="Genomic_DNA"/>
</dbReference>
<organism evidence="3 4">
    <name type="scientific">Yeosuana aromativorans</name>
    <dbReference type="NCBI Taxonomy" id="288019"/>
    <lineage>
        <taxon>Bacteria</taxon>
        <taxon>Pseudomonadati</taxon>
        <taxon>Bacteroidota</taxon>
        <taxon>Flavobacteriia</taxon>
        <taxon>Flavobacteriales</taxon>
        <taxon>Flavobacteriaceae</taxon>
        <taxon>Yeosuana</taxon>
    </lineage>
</organism>
<dbReference type="PANTHER" id="PTHR43668">
    <property type="entry name" value="ALLANTOINASE"/>
    <property type="match status" value="1"/>
</dbReference>
<evidence type="ECO:0000313" key="4">
    <source>
        <dbReference type="Proteomes" id="UP000612329"/>
    </source>
</evidence>
<proteinExistence type="predicted"/>
<dbReference type="GO" id="GO:0005737">
    <property type="term" value="C:cytoplasm"/>
    <property type="evidence" value="ECO:0007669"/>
    <property type="project" value="TreeGrafter"/>
</dbReference>
<dbReference type="GO" id="GO:0004151">
    <property type="term" value="F:dihydroorotase activity"/>
    <property type="evidence" value="ECO:0007669"/>
    <property type="project" value="InterPro"/>
</dbReference>
<dbReference type="PANTHER" id="PTHR43668:SF2">
    <property type="entry name" value="ALLANTOINASE"/>
    <property type="match status" value="1"/>
</dbReference>
<sequence>MNILIKSATIIDPKSEFHNTTQDILVEKGIISQIGQHLKNPKKYQEITFENLHISQGWFDSSVCFGEPGFEERETIKNGLKTAAVSGFTTVAMNANTHPVIDSNSDIAFVQSKAQNHSVTLLAIGALTRESKGEDLAELYDMKNAGAIAFYDYKKPIANPNLMKLALQYTSNFDGLVCSFPQDNKITGLGVMNENITSTSLGLKGNPNLSEELQVSRDLFLLEYTQGKLHIPTISTAGSVSLIREAKKKKLDVTCSVAIHNLFFTDDIITDFNTAYKVLPPLRTQEDVDALIEGVKDGTIDMVTSDHNPIDIELKKVEFDHAAYGTIGLESAFGALQSLFTLKKTIDILTKGKARFGIEQSTINIGNALNVTLFNPDIKYTFSTKDIISKSKNAIFENQALKGKAYGIISNGQLFLN</sequence>
<dbReference type="SUPFAM" id="SSF51338">
    <property type="entry name" value="Composite domain of metallo-dependent hydrolases"/>
    <property type="match status" value="1"/>
</dbReference>
<accession>A0A8J3BMZ9</accession>
<keyword evidence="4" id="KW-1185">Reference proteome</keyword>
<dbReference type="Gene3D" id="2.30.40.10">
    <property type="entry name" value="Urease, subunit C, domain 1"/>
    <property type="match status" value="1"/>
</dbReference>
<dbReference type="Pfam" id="PF12890">
    <property type="entry name" value="DHOase"/>
    <property type="match status" value="1"/>
</dbReference>
<dbReference type="GO" id="GO:0046872">
    <property type="term" value="F:metal ion binding"/>
    <property type="evidence" value="ECO:0007669"/>
    <property type="project" value="InterPro"/>
</dbReference>